<feature type="region of interest" description="Disordered" evidence="1">
    <location>
        <begin position="169"/>
        <end position="236"/>
    </location>
</feature>
<feature type="compositionally biased region" description="Low complexity" evidence="1">
    <location>
        <begin position="189"/>
        <end position="236"/>
    </location>
</feature>
<dbReference type="KEGG" id="ngr:NAEGRDRAFT_78826"/>
<gene>
    <name evidence="2" type="ORF">NAEGRDRAFT_78826</name>
</gene>
<evidence type="ECO:0000256" key="1">
    <source>
        <dbReference type="SAM" id="MobiDB-lite"/>
    </source>
</evidence>
<evidence type="ECO:0000313" key="2">
    <source>
        <dbReference type="EMBL" id="EFC47640.1"/>
    </source>
</evidence>
<dbReference type="Proteomes" id="UP000006671">
    <property type="component" value="Unassembled WGS sequence"/>
</dbReference>
<dbReference type="EMBL" id="GG738854">
    <property type="protein sequence ID" value="EFC47640.1"/>
    <property type="molecule type" value="Genomic_DNA"/>
</dbReference>
<dbReference type="AlphaFoldDB" id="D2V6V9"/>
<feature type="compositionally biased region" description="Polar residues" evidence="1">
    <location>
        <begin position="177"/>
        <end position="188"/>
    </location>
</feature>
<organism evidence="3">
    <name type="scientific">Naegleria gruberi</name>
    <name type="common">Amoeba</name>
    <dbReference type="NCBI Taxonomy" id="5762"/>
    <lineage>
        <taxon>Eukaryota</taxon>
        <taxon>Discoba</taxon>
        <taxon>Heterolobosea</taxon>
        <taxon>Tetramitia</taxon>
        <taxon>Eutetramitia</taxon>
        <taxon>Vahlkampfiidae</taxon>
        <taxon>Naegleria</taxon>
    </lineage>
</organism>
<sequence>MRLSKYAEKKQSQFLNSKSRETDKPRRKGLCTTSSIQSNLPLPFSTPTETFPITFVNNNNNSKLTSRTRVIFPTRNLSKWSQIVNNGTFAHSISNLLQKTKNKLSLKELSPSGQIHFVNMMNRDLTLMQTIELYTALTPHKFTLAYRLKFTVLPNGVYINFSMSQSQSGSSAMVSEGNETNGGQSVVANSTSSAPLSNANNNQNSTNSLSISESISTNNQQQQQQQHSNNSASTQSVTRHGWALFQISREKDSNNSVLPNKIIEVAILM</sequence>
<keyword evidence="3" id="KW-1185">Reference proteome</keyword>
<reference evidence="2 3" key="1">
    <citation type="journal article" date="2010" name="Cell">
        <title>The genome of Naegleria gruberi illuminates early eukaryotic versatility.</title>
        <authorList>
            <person name="Fritz-Laylin L.K."/>
            <person name="Prochnik S.E."/>
            <person name="Ginger M.L."/>
            <person name="Dacks J.B."/>
            <person name="Carpenter M.L."/>
            <person name="Field M.C."/>
            <person name="Kuo A."/>
            <person name="Paredez A."/>
            <person name="Chapman J."/>
            <person name="Pham J."/>
            <person name="Shu S."/>
            <person name="Neupane R."/>
            <person name="Cipriano M."/>
            <person name="Mancuso J."/>
            <person name="Tu H."/>
            <person name="Salamov A."/>
            <person name="Lindquist E."/>
            <person name="Shapiro H."/>
            <person name="Lucas S."/>
            <person name="Grigoriev I.V."/>
            <person name="Cande W.Z."/>
            <person name="Fulton C."/>
            <person name="Rokhsar D.S."/>
            <person name="Dawson S.C."/>
        </authorList>
    </citation>
    <scope>NUCLEOTIDE SEQUENCE [LARGE SCALE GENOMIC DNA]</scope>
    <source>
        <strain evidence="2 3">NEG-M</strain>
    </source>
</reference>
<protein>
    <submittedName>
        <fullName evidence="2">Uncharacterized protein</fullName>
    </submittedName>
</protein>
<dbReference type="VEuPathDB" id="AmoebaDB:NAEGRDRAFT_78826"/>
<name>D2V6V9_NAEGR</name>
<dbReference type="GeneID" id="8861706"/>
<evidence type="ECO:0000313" key="3">
    <source>
        <dbReference type="Proteomes" id="UP000006671"/>
    </source>
</evidence>
<dbReference type="RefSeq" id="XP_002680384.1">
    <property type="nucleotide sequence ID" value="XM_002680338.1"/>
</dbReference>
<accession>D2V6V9</accession>
<feature type="region of interest" description="Disordered" evidence="1">
    <location>
        <begin position="1"/>
        <end position="35"/>
    </location>
</feature>
<dbReference type="InParanoid" id="D2V6V9"/>
<dbReference type="OrthoDB" id="10360826at2759"/>
<proteinExistence type="predicted"/>
<feature type="compositionally biased region" description="Basic and acidic residues" evidence="1">
    <location>
        <begin position="1"/>
        <end position="11"/>
    </location>
</feature>